<evidence type="ECO:0000256" key="9">
    <source>
        <dbReference type="ARBA" id="ARBA00049299"/>
    </source>
</evidence>
<dbReference type="OMA" id="ANDCTQV"/>
<feature type="domain" description="Protein kinase" evidence="13">
    <location>
        <begin position="150"/>
        <end position="402"/>
    </location>
</feature>
<dbReference type="Pfam" id="PF00069">
    <property type="entry name" value="Pkinase"/>
    <property type="match status" value="1"/>
</dbReference>
<keyword evidence="4" id="KW-0418">Kinase</keyword>
<dbReference type="SMART" id="SM00666">
    <property type="entry name" value="PB1"/>
    <property type="match status" value="1"/>
</dbReference>
<comment type="similarity">
    <text evidence="6">Belongs to the protein kinase superfamily. STE Ser/Thr protein kinase family. MAP kinase kinase subfamily.</text>
</comment>
<name>A0A914BC48_PATMI</name>
<dbReference type="PANTHER" id="PTHR48013:SF9">
    <property type="entry name" value="DUAL SPECIFICITY MITOGEN-ACTIVATED PROTEIN KINASE KINASE 5"/>
    <property type="match status" value="1"/>
</dbReference>
<dbReference type="Gene3D" id="1.10.510.10">
    <property type="entry name" value="Transferase(Phosphotransferase) domain 1"/>
    <property type="match status" value="1"/>
</dbReference>
<accession>A0A914BC48</accession>
<dbReference type="RefSeq" id="XP_038073601.1">
    <property type="nucleotide sequence ID" value="XM_038217673.1"/>
</dbReference>
<dbReference type="PANTHER" id="PTHR48013">
    <property type="entry name" value="DUAL SPECIFICITY MITOGEN-ACTIVATED PROTEIN KINASE KINASE 5-RELATED"/>
    <property type="match status" value="1"/>
</dbReference>
<dbReference type="FunFam" id="3.30.200.20:FF:000040">
    <property type="entry name" value="Dual specificity mitogen-activated protein kinase kinase"/>
    <property type="match status" value="1"/>
</dbReference>
<dbReference type="GO" id="GO:0004708">
    <property type="term" value="F:MAP kinase kinase activity"/>
    <property type="evidence" value="ECO:0007669"/>
    <property type="project" value="UniProtKB-EC"/>
</dbReference>
<evidence type="ECO:0000256" key="3">
    <source>
        <dbReference type="ARBA" id="ARBA00022741"/>
    </source>
</evidence>
<evidence type="ECO:0000256" key="7">
    <source>
        <dbReference type="ARBA" id="ARBA00038999"/>
    </source>
</evidence>
<dbReference type="GO" id="GO:0004674">
    <property type="term" value="F:protein serine/threonine kinase activity"/>
    <property type="evidence" value="ECO:0007669"/>
    <property type="project" value="UniProtKB-KW"/>
</dbReference>
<dbReference type="PROSITE" id="PS51745">
    <property type="entry name" value="PB1"/>
    <property type="match status" value="1"/>
</dbReference>
<evidence type="ECO:0000256" key="1">
    <source>
        <dbReference type="ARBA" id="ARBA00022527"/>
    </source>
</evidence>
<keyword evidence="1 12" id="KW-0723">Serine/threonine-protein kinase</keyword>
<keyword evidence="2" id="KW-0808">Transferase</keyword>
<reference evidence="15" key="1">
    <citation type="submission" date="2022-11" db="UniProtKB">
        <authorList>
            <consortium name="EnsemblMetazoa"/>
        </authorList>
    </citation>
    <scope>IDENTIFICATION</scope>
</reference>
<evidence type="ECO:0000256" key="2">
    <source>
        <dbReference type="ARBA" id="ARBA00022679"/>
    </source>
</evidence>
<comment type="catalytic activity">
    <reaction evidence="8">
        <text>L-seryl-[protein] + ATP = O-phospho-L-seryl-[protein] + ADP + H(+)</text>
        <dbReference type="Rhea" id="RHEA:17989"/>
        <dbReference type="Rhea" id="RHEA-COMP:9863"/>
        <dbReference type="Rhea" id="RHEA-COMP:11604"/>
        <dbReference type="ChEBI" id="CHEBI:15378"/>
        <dbReference type="ChEBI" id="CHEBI:29999"/>
        <dbReference type="ChEBI" id="CHEBI:30616"/>
        <dbReference type="ChEBI" id="CHEBI:83421"/>
        <dbReference type="ChEBI" id="CHEBI:456216"/>
        <dbReference type="EC" id="2.7.12.2"/>
    </reaction>
</comment>
<dbReference type="InterPro" id="IPR008271">
    <property type="entry name" value="Ser/Thr_kinase_AS"/>
</dbReference>
<dbReference type="Gene3D" id="3.30.200.20">
    <property type="entry name" value="Phosphorylase Kinase, domain 1"/>
    <property type="match status" value="1"/>
</dbReference>
<dbReference type="Gene3D" id="3.10.20.90">
    <property type="entry name" value="Phosphatidylinositol 3-kinase Catalytic Subunit, Chain A, domain 1"/>
    <property type="match status" value="1"/>
</dbReference>
<dbReference type="SUPFAM" id="SSF54277">
    <property type="entry name" value="CAD &amp; PB1 domains"/>
    <property type="match status" value="1"/>
</dbReference>
<dbReference type="PROSITE" id="PS00108">
    <property type="entry name" value="PROTEIN_KINASE_ST"/>
    <property type="match status" value="1"/>
</dbReference>
<keyword evidence="16" id="KW-1185">Reference proteome</keyword>
<keyword evidence="3 11" id="KW-0547">Nucleotide-binding</keyword>
<sequence>MTSQPVVIRIANQYGENVDWTVQSPHVSFQDVLDVIAQVLQNGATTAFEYEDEDGDRITVRSNDEMQAMMAYYMSVVMENESANVMAPPLVIYPRVIKSGRRNIHGLTVNTNPPGNVPKGADSGISLHYGRQDAELREIMSSGKISQADIQHLEVLGQGHSGTVYKARHIATNNIMAVKVISVDITPDVQKQILSELQILYKCDSPFIIGFYGTFFTENRISICTEFMDGGSLEMYRCIPEDLLGRITVSVVKGLTYLWSLKIMHRDVKPSNILVNTQGDIKLCDFGVSAQLVNSITKTYVGTNAYMAPERVKGDQYGVHSEVWSLGVFLLEMAMGRFPYPVTPREHELSPIDLLQCIVHEAPPSLPRDRFSEPFVDFVAQCMQKNPIDRPTPEALLHHAFIRTYDDGNKQIIAEWVYRNLQEIRLMGAAAGGGGM</sequence>
<keyword evidence="5 11" id="KW-0067">ATP-binding</keyword>
<evidence type="ECO:0000256" key="12">
    <source>
        <dbReference type="RuleBase" id="RU000304"/>
    </source>
</evidence>
<evidence type="ECO:0000313" key="16">
    <source>
        <dbReference type="Proteomes" id="UP000887568"/>
    </source>
</evidence>
<dbReference type="GeneID" id="119741777"/>
<protein>
    <recommendedName>
        <fullName evidence="7">mitogen-activated protein kinase kinase</fullName>
        <ecNumber evidence="7">2.7.12.2</ecNumber>
    </recommendedName>
</protein>
<comment type="catalytic activity">
    <reaction evidence="9">
        <text>L-threonyl-[protein] + ATP = O-phospho-L-threonyl-[protein] + ADP + H(+)</text>
        <dbReference type="Rhea" id="RHEA:46608"/>
        <dbReference type="Rhea" id="RHEA-COMP:11060"/>
        <dbReference type="Rhea" id="RHEA-COMP:11605"/>
        <dbReference type="ChEBI" id="CHEBI:15378"/>
        <dbReference type="ChEBI" id="CHEBI:30013"/>
        <dbReference type="ChEBI" id="CHEBI:30616"/>
        <dbReference type="ChEBI" id="CHEBI:61977"/>
        <dbReference type="ChEBI" id="CHEBI:456216"/>
        <dbReference type="EC" id="2.7.12.2"/>
    </reaction>
</comment>
<dbReference type="PROSITE" id="PS50011">
    <property type="entry name" value="PROTEIN_KINASE_DOM"/>
    <property type="match status" value="1"/>
</dbReference>
<feature type="binding site" evidence="11">
    <location>
        <position position="179"/>
    </location>
    <ligand>
        <name>ATP</name>
        <dbReference type="ChEBI" id="CHEBI:30616"/>
    </ligand>
</feature>
<evidence type="ECO:0000256" key="10">
    <source>
        <dbReference type="ARBA" id="ARBA00051693"/>
    </source>
</evidence>
<dbReference type="OrthoDB" id="10252354at2759"/>
<dbReference type="InterPro" id="IPR000719">
    <property type="entry name" value="Prot_kinase_dom"/>
</dbReference>
<evidence type="ECO:0000313" key="15">
    <source>
        <dbReference type="EnsemblMetazoa" id="XP_038073601.1"/>
    </source>
</evidence>
<evidence type="ECO:0000256" key="5">
    <source>
        <dbReference type="ARBA" id="ARBA00022840"/>
    </source>
</evidence>
<dbReference type="EC" id="2.7.12.2" evidence="7"/>
<dbReference type="InterPro" id="IPR017441">
    <property type="entry name" value="Protein_kinase_ATP_BS"/>
</dbReference>
<dbReference type="Proteomes" id="UP000887568">
    <property type="component" value="Unplaced"/>
</dbReference>
<dbReference type="PROSITE" id="PS00107">
    <property type="entry name" value="PROTEIN_KINASE_ATP"/>
    <property type="match status" value="1"/>
</dbReference>
<evidence type="ECO:0000259" key="14">
    <source>
        <dbReference type="PROSITE" id="PS51745"/>
    </source>
</evidence>
<dbReference type="AlphaFoldDB" id="A0A914BC48"/>
<dbReference type="InterPro" id="IPR011009">
    <property type="entry name" value="Kinase-like_dom_sf"/>
</dbReference>
<evidence type="ECO:0000256" key="11">
    <source>
        <dbReference type="PROSITE-ProRule" id="PRU10141"/>
    </source>
</evidence>
<evidence type="ECO:0000256" key="8">
    <source>
        <dbReference type="ARBA" id="ARBA00049014"/>
    </source>
</evidence>
<evidence type="ECO:0000256" key="6">
    <source>
        <dbReference type="ARBA" id="ARBA00038035"/>
    </source>
</evidence>
<dbReference type="Pfam" id="PF00564">
    <property type="entry name" value="PB1"/>
    <property type="match status" value="1"/>
</dbReference>
<organism evidence="15 16">
    <name type="scientific">Patiria miniata</name>
    <name type="common">Bat star</name>
    <name type="synonym">Asterina miniata</name>
    <dbReference type="NCBI Taxonomy" id="46514"/>
    <lineage>
        <taxon>Eukaryota</taxon>
        <taxon>Metazoa</taxon>
        <taxon>Echinodermata</taxon>
        <taxon>Eleutherozoa</taxon>
        <taxon>Asterozoa</taxon>
        <taxon>Asteroidea</taxon>
        <taxon>Valvatacea</taxon>
        <taxon>Valvatida</taxon>
        <taxon>Asterinidae</taxon>
        <taxon>Patiria</taxon>
    </lineage>
</organism>
<dbReference type="EnsemblMetazoa" id="XM_038217673.1">
    <property type="protein sequence ID" value="XP_038073601.1"/>
    <property type="gene ID" value="LOC119741777"/>
</dbReference>
<dbReference type="InterPro" id="IPR000270">
    <property type="entry name" value="PB1_dom"/>
</dbReference>
<dbReference type="CTD" id="5607"/>
<evidence type="ECO:0000259" key="13">
    <source>
        <dbReference type="PROSITE" id="PS50011"/>
    </source>
</evidence>
<comment type="catalytic activity">
    <reaction evidence="10">
        <text>L-tyrosyl-[protein] + ATP = O-phospho-L-tyrosyl-[protein] + ADP + H(+)</text>
        <dbReference type="Rhea" id="RHEA:10596"/>
        <dbReference type="Rhea" id="RHEA-COMP:10136"/>
        <dbReference type="Rhea" id="RHEA-COMP:20101"/>
        <dbReference type="ChEBI" id="CHEBI:15378"/>
        <dbReference type="ChEBI" id="CHEBI:30616"/>
        <dbReference type="ChEBI" id="CHEBI:46858"/>
        <dbReference type="ChEBI" id="CHEBI:61978"/>
        <dbReference type="ChEBI" id="CHEBI:456216"/>
        <dbReference type="EC" id="2.7.12.2"/>
    </reaction>
</comment>
<dbReference type="GO" id="GO:0005524">
    <property type="term" value="F:ATP binding"/>
    <property type="evidence" value="ECO:0007669"/>
    <property type="project" value="UniProtKB-UniRule"/>
</dbReference>
<dbReference type="InterPro" id="IPR053793">
    <property type="entry name" value="PB1-like"/>
</dbReference>
<dbReference type="FunFam" id="1.10.510.10:FF:000296">
    <property type="entry name" value="Dual specificity mitogen-activated protein kinase kinase 5"/>
    <property type="match status" value="1"/>
</dbReference>
<evidence type="ECO:0000256" key="4">
    <source>
        <dbReference type="ARBA" id="ARBA00022777"/>
    </source>
</evidence>
<dbReference type="SMART" id="SM00220">
    <property type="entry name" value="S_TKc"/>
    <property type="match status" value="1"/>
</dbReference>
<proteinExistence type="inferred from homology"/>
<feature type="domain" description="PB1" evidence="14">
    <location>
        <begin position="7"/>
        <end position="97"/>
    </location>
</feature>
<dbReference type="SUPFAM" id="SSF56112">
    <property type="entry name" value="Protein kinase-like (PK-like)"/>
    <property type="match status" value="1"/>
</dbReference>